<evidence type="ECO:0000313" key="2">
    <source>
        <dbReference type="Proteomes" id="UP000253769"/>
    </source>
</evidence>
<accession>A0A369W8Z2</accession>
<proteinExistence type="predicted"/>
<dbReference type="Proteomes" id="UP000253769">
    <property type="component" value="Unassembled WGS sequence"/>
</dbReference>
<protein>
    <submittedName>
        <fullName evidence="1">Uncharacterized protein</fullName>
    </submittedName>
</protein>
<gene>
    <name evidence="1" type="ORF">DV711_18550</name>
</gene>
<dbReference type="OrthoDB" id="1495305at2"/>
<dbReference type="AlphaFoldDB" id="A0A369W8Z2"/>
<keyword evidence="2" id="KW-1185">Reference proteome</keyword>
<evidence type="ECO:0000313" key="1">
    <source>
        <dbReference type="EMBL" id="RDE18117.1"/>
    </source>
</evidence>
<dbReference type="EMBL" id="QQOH01000006">
    <property type="protein sequence ID" value="RDE18117.1"/>
    <property type="molecule type" value="Genomic_DNA"/>
</dbReference>
<name>A0A369W8Z2_9GAMM</name>
<comment type="caution">
    <text evidence="1">The sequence shown here is derived from an EMBL/GenBank/DDBJ whole genome shotgun (WGS) entry which is preliminary data.</text>
</comment>
<organism evidence="1 2">
    <name type="scientific">Motiliproteus coralliicola</name>
    <dbReference type="NCBI Taxonomy" id="2283196"/>
    <lineage>
        <taxon>Bacteria</taxon>
        <taxon>Pseudomonadati</taxon>
        <taxon>Pseudomonadota</taxon>
        <taxon>Gammaproteobacteria</taxon>
        <taxon>Oceanospirillales</taxon>
        <taxon>Oceanospirillaceae</taxon>
        <taxon>Motiliproteus</taxon>
    </lineage>
</organism>
<reference evidence="1 2" key="1">
    <citation type="submission" date="2018-07" db="EMBL/GenBank/DDBJ databases">
        <title>Motiliproteus coralliicola sp. nov., a bacterium isolated from Coral.</title>
        <authorList>
            <person name="Wang G."/>
        </authorList>
    </citation>
    <scope>NUCLEOTIDE SEQUENCE [LARGE SCALE GENOMIC DNA]</scope>
    <source>
        <strain evidence="1 2">C34</strain>
    </source>
</reference>
<dbReference type="RefSeq" id="WP_114697238.1">
    <property type="nucleotide sequence ID" value="NZ_QQOH01000006.1"/>
</dbReference>
<sequence length="129" mass="15242">MTQTSTERHPDIEIYIKQRSVEQISTWLEAEFDRLELLQQRGQTYRYQANLDGTQIPITLIDRAAKDFSSLWFDSDSTRWPQDRDCARQACQQLETEIRCIASGWNEGDEPDEWWSIKDSGEQLILWRG</sequence>